<feature type="domain" description="Immunoglobulin" evidence="2">
    <location>
        <begin position="46"/>
        <end position="146"/>
    </location>
</feature>
<name>A0AB32TFE9_DANRE</name>
<feature type="transmembrane region" description="Helical" evidence="1">
    <location>
        <begin position="259"/>
        <end position="279"/>
    </location>
</feature>
<reference evidence="4" key="1">
    <citation type="submission" date="2025-08" db="UniProtKB">
        <authorList>
            <consortium name="RefSeq"/>
        </authorList>
    </citation>
    <scope>IDENTIFICATION</scope>
    <source>
        <strain evidence="4">Tuebingen</strain>
        <tissue evidence="4">Fibroblasts and whole tissue</tissue>
    </source>
</reference>
<keyword evidence="1" id="KW-0812">Transmembrane</keyword>
<evidence type="ECO:0000313" key="4">
    <source>
        <dbReference type="RefSeq" id="XP_068072677.1"/>
    </source>
</evidence>
<dbReference type="PANTHER" id="PTHR21063">
    <property type="entry name" value="LFA-3"/>
    <property type="match status" value="1"/>
</dbReference>
<evidence type="ECO:0000256" key="1">
    <source>
        <dbReference type="SAM" id="Phobius"/>
    </source>
</evidence>
<dbReference type="Proteomes" id="UP000000437">
    <property type="component" value="Chromosome 22"/>
</dbReference>
<dbReference type="SMART" id="SM00409">
    <property type="entry name" value="IG"/>
    <property type="match status" value="2"/>
</dbReference>
<dbReference type="Pfam" id="PF07686">
    <property type="entry name" value="V-set"/>
    <property type="match status" value="1"/>
</dbReference>
<keyword evidence="3" id="KW-1185">Reference proteome</keyword>
<dbReference type="AGR" id="ZFIN:ZDB-GENE-060503-619"/>
<dbReference type="AlphaFoldDB" id="A0AB32TFE9"/>
<dbReference type="InterPro" id="IPR036179">
    <property type="entry name" value="Ig-like_dom_sf"/>
</dbReference>
<dbReference type="InterPro" id="IPR003599">
    <property type="entry name" value="Ig_sub"/>
</dbReference>
<dbReference type="GeneID" id="100005482"/>
<feature type="domain" description="Immunoglobulin" evidence="2">
    <location>
        <begin position="150"/>
        <end position="252"/>
    </location>
</feature>
<evidence type="ECO:0000313" key="5">
    <source>
        <dbReference type="ZFIN" id="ZDB-GENE-060503-619"/>
    </source>
</evidence>
<sequence>MSARVRSCNVLTNINTEGGDRDTFGCGCNNRMCCYAGVLGVEPNSVKTLEVTEGDPVFLDSCVTEIQKDDKVEWKFGSRVIATIVSNSALLYDTDDGIFAGKLQVNDKTGDLIIRNPRPKHSGVYEVKITSVNSAMPCKTFRVAVLDAMPTEVSVKVGEPVILQHNISDIHMYDVIEWMFEDGKTAIARINKQISKNPTYGEKNEKFKGRLALDQTGYLTIADSKTTDSGLYKLEVIGTNLKGNRNFRVIVSEPGLSTVYIVIIVVVILLIVVAVLVAIKCRNNRKTVL</sequence>
<dbReference type="SUPFAM" id="SSF48726">
    <property type="entry name" value="Immunoglobulin"/>
    <property type="match status" value="2"/>
</dbReference>
<organism evidence="3 4">
    <name type="scientific">Danio rerio</name>
    <name type="common">Zebrafish</name>
    <name type="synonym">Brachydanio rerio</name>
    <dbReference type="NCBI Taxonomy" id="7955"/>
    <lineage>
        <taxon>Eukaryota</taxon>
        <taxon>Metazoa</taxon>
        <taxon>Chordata</taxon>
        <taxon>Craniata</taxon>
        <taxon>Vertebrata</taxon>
        <taxon>Euteleostomi</taxon>
        <taxon>Actinopterygii</taxon>
        <taxon>Neopterygii</taxon>
        <taxon>Teleostei</taxon>
        <taxon>Ostariophysi</taxon>
        <taxon>Cypriniformes</taxon>
        <taxon>Danionidae</taxon>
        <taxon>Danioninae</taxon>
        <taxon>Danio</taxon>
    </lineage>
</organism>
<dbReference type="InterPro" id="IPR013106">
    <property type="entry name" value="Ig_V-set"/>
</dbReference>
<gene>
    <name evidence="4 5" type="primary">si:dkey-182g1.2</name>
</gene>
<evidence type="ECO:0000313" key="3">
    <source>
        <dbReference type="Proteomes" id="UP000000437"/>
    </source>
</evidence>
<dbReference type="ZFIN" id="ZDB-GENE-060503-619">
    <property type="gene designation" value="si:dkey-182g1.2"/>
</dbReference>
<accession>A0AB32TFE9</accession>
<keyword evidence="1" id="KW-1133">Transmembrane helix</keyword>
<dbReference type="RefSeq" id="XP_068072677.1">
    <property type="nucleotide sequence ID" value="XM_068216576.2"/>
</dbReference>
<proteinExistence type="predicted"/>
<dbReference type="PANTHER" id="PTHR21063:SF4">
    <property type="entry name" value="CD48 ANTIGEN-RELATED"/>
    <property type="match status" value="1"/>
</dbReference>
<evidence type="ECO:0000259" key="2">
    <source>
        <dbReference type="SMART" id="SM00409"/>
    </source>
</evidence>
<dbReference type="Gene3D" id="2.60.40.10">
    <property type="entry name" value="Immunoglobulins"/>
    <property type="match status" value="2"/>
</dbReference>
<dbReference type="InterPro" id="IPR013783">
    <property type="entry name" value="Ig-like_fold"/>
</dbReference>
<keyword evidence="1" id="KW-0472">Membrane</keyword>
<protein>
    <submittedName>
        <fullName evidence="4">Uncharacterized protein si:dkey-182g1.2 isoform X1</fullName>
    </submittedName>
</protein>